<dbReference type="RefSeq" id="WP_229310828.1">
    <property type="nucleotide sequence ID" value="NZ_QLMC01000009.1"/>
</dbReference>
<proteinExistence type="predicted"/>
<name>A0A327WLH8_LARAB</name>
<dbReference type="InterPro" id="IPR006311">
    <property type="entry name" value="TAT_signal"/>
</dbReference>
<organism evidence="2 3">
    <name type="scientific">Larkinella arboricola</name>
    <dbReference type="NCBI Taxonomy" id="643671"/>
    <lineage>
        <taxon>Bacteria</taxon>
        <taxon>Pseudomonadati</taxon>
        <taxon>Bacteroidota</taxon>
        <taxon>Cytophagia</taxon>
        <taxon>Cytophagales</taxon>
        <taxon>Spirosomataceae</taxon>
        <taxon>Larkinella</taxon>
    </lineage>
</organism>
<evidence type="ECO:0000313" key="3">
    <source>
        <dbReference type="Proteomes" id="UP000248790"/>
    </source>
</evidence>
<evidence type="ECO:0000313" key="2">
    <source>
        <dbReference type="EMBL" id="RAJ91111.1"/>
    </source>
</evidence>
<gene>
    <name evidence="2" type="ORF">LX87_05328</name>
</gene>
<evidence type="ECO:0000256" key="1">
    <source>
        <dbReference type="SAM" id="SignalP"/>
    </source>
</evidence>
<dbReference type="Proteomes" id="UP000248790">
    <property type="component" value="Unassembled WGS sequence"/>
</dbReference>
<protein>
    <submittedName>
        <fullName evidence="2">Uncharacterized protein</fullName>
    </submittedName>
</protein>
<dbReference type="AlphaFoldDB" id="A0A327WLH8"/>
<feature type="chain" id="PRO_5016265301" evidence="1">
    <location>
        <begin position="28"/>
        <end position="773"/>
    </location>
</feature>
<keyword evidence="3" id="KW-1185">Reference proteome</keyword>
<reference evidence="2 3" key="1">
    <citation type="submission" date="2018-06" db="EMBL/GenBank/DDBJ databases">
        <title>Genomic Encyclopedia of Archaeal and Bacterial Type Strains, Phase II (KMG-II): from individual species to whole genera.</title>
        <authorList>
            <person name="Goeker M."/>
        </authorList>
    </citation>
    <scope>NUCLEOTIDE SEQUENCE [LARGE SCALE GENOMIC DNA]</scope>
    <source>
        <strain evidence="2 3">DSM 21851</strain>
    </source>
</reference>
<dbReference type="EMBL" id="QLMC01000009">
    <property type="protein sequence ID" value="RAJ91111.1"/>
    <property type="molecule type" value="Genomic_DNA"/>
</dbReference>
<keyword evidence="1" id="KW-0732">Signal</keyword>
<dbReference type="PROSITE" id="PS51318">
    <property type="entry name" value="TAT"/>
    <property type="match status" value="1"/>
</dbReference>
<sequence length="773" mass="86067">MTLTRKEFLRSATLATAGLLAIPSSFAVASRSVKKQALALSHFPDRLHAFLWRNWGLVPVDRLAAVTGAKPADILKLAATIGLPEAKPVSPDQMQRSYLTVIRRNWHLLPREQMLELLGWTDEELTFTLQEDDFFYIKLGSLKPDCEPIRFRASSVEIQKKEKWLLDVIREEFRTGLPQHREPLFQFVKELSKAPENTVKQRPSGFSPRFGYAYFALFGDPLLQPDIDPYPEGYLAQMAASGMDGTWLHIVLSKLTPFPWDPALSEHWEQRLENLGKLVSKAGKHGIGIYLYLNEPRFMPLAFFEKHPELKGVQIGNQAALCTSHPAVQKYLVDSMATITSRVPGLAGFFSITASENHTHCWSHGKGAECPRCSKRSPSAVIAELNQLYLEGINQGMAAHTQQKSPALIAWDWGWQNGWAEEIIPALPKRAALMSVSEWDLEINRGGVKNKVGEYSISSVGPGPRALRHWAIARKNGLKTIAKIQAGCTWEIAAVPYIPALENVARHAENLRTAQVDGLMLGWTLGGYPSPNLEVVAEMGSSSTITGQEAMHKVAKRRYGAAGEAVTKAWRQFSKGFSEFPYHVGVVYSAPLQAGPSNLLWSNPTGYKASMVGLAYDDVDSWRANYPVETFISQMQKVADTFQDALARLRQETDGLNLPAPVRKALTDETGVAETLAIHYSSVANQTSFVVARDKLGGEKDKRKRAELVALLEGILRREITLAKRMAQLQGDDSRLGFEASNHYFYVCNDLAEKVINCRDLLDHWLPEVAKAL</sequence>
<comment type="caution">
    <text evidence="2">The sequence shown here is derived from an EMBL/GenBank/DDBJ whole genome shotgun (WGS) entry which is preliminary data.</text>
</comment>
<accession>A0A327WLH8</accession>
<feature type="signal peptide" evidence="1">
    <location>
        <begin position="1"/>
        <end position="27"/>
    </location>
</feature>